<dbReference type="CDD" id="cd11060">
    <property type="entry name" value="CYP57A1-like"/>
    <property type="match status" value="1"/>
</dbReference>
<gene>
    <name evidence="10" type="ORF">QBC46DRAFT_404356</name>
</gene>
<feature type="transmembrane region" description="Helical" evidence="9">
    <location>
        <begin position="12"/>
        <end position="31"/>
    </location>
</feature>
<comment type="caution">
    <text evidence="10">The sequence shown here is derived from an EMBL/GenBank/DDBJ whole genome shotgun (WGS) entry which is preliminary data.</text>
</comment>
<evidence type="ECO:0000256" key="2">
    <source>
        <dbReference type="ARBA" id="ARBA00010617"/>
    </source>
</evidence>
<dbReference type="InterPro" id="IPR001128">
    <property type="entry name" value="Cyt_P450"/>
</dbReference>
<sequence>MATTVDVLSDKWLLLRAVALIALLYPLYLYFVHPLSRYPGPFLAKFTDYWRFRDVRRRRSHLTMVALHKRYGPVVRTGPNTLSIADPAYIPKIYGPGHGFLKGWVGNTIGYNLFTTRDAQYHSAIKQPVASAYGLKSALEFEPIVTECIAAFVRRLDEEMVQSRGKKPCDLAAWMQYYAFDVIAIMTWGKAFGFLDRGEDVNNMISRLDERLDTIAPLSQMPWLDWLKTKNLVVNIFRDKTNGFATLAASLIQNRQKDIAAGDIKAEPRLFIDRFLDAQRAYPSVVDDRTVVIYTTSNVMAGSDTVAIVLRTIMYMVLRDASSQRLPYLDAVIQESLRIHPPVGLGLERVVPADGLMMHDGTRIPSGVQVGVHAWAVHHLDPVWGVEPEKFNPERWLQAPGESAEEHQARVATMKRASLAFGAGSRACMGRHLSLVQIAKLIPSLLMKFRFELVEKSRDWEVVCSWFVRQSQMDVFIERR</sequence>
<feature type="binding site" description="axial binding residue" evidence="7">
    <location>
        <position position="428"/>
    </location>
    <ligand>
        <name>heme</name>
        <dbReference type="ChEBI" id="CHEBI:30413"/>
    </ligand>
    <ligandPart>
        <name>Fe</name>
        <dbReference type="ChEBI" id="CHEBI:18248"/>
    </ligandPart>
</feature>
<keyword evidence="6 8" id="KW-0503">Monooxygenase</keyword>
<dbReference type="PANTHER" id="PTHR24305:SF232">
    <property type="entry name" value="P450, PUTATIVE (EUROFUNG)-RELATED"/>
    <property type="match status" value="1"/>
</dbReference>
<organism evidence="10 11">
    <name type="scientific">Diplogelasinospora grovesii</name>
    <dbReference type="NCBI Taxonomy" id="303347"/>
    <lineage>
        <taxon>Eukaryota</taxon>
        <taxon>Fungi</taxon>
        <taxon>Dikarya</taxon>
        <taxon>Ascomycota</taxon>
        <taxon>Pezizomycotina</taxon>
        <taxon>Sordariomycetes</taxon>
        <taxon>Sordariomycetidae</taxon>
        <taxon>Sordariales</taxon>
        <taxon>Diplogelasinosporaceae</taxon>
        <taxon>Diplogelasinospora</taxon>
    </lineage>
</organism>
<dbReference type="Gene3D" id="1.10.630.10">
    <property type="entry name" value="Cytochrome P450"/>
    <property type="match status" value="1"/>
</dbReference>
<evidence type="ECO:0000256" key="6">
    <source>
        <dbReference type="ARBA" id="ARBA00023033"/>
    </source>
</evidence>
<evidence type="ECO:0000313" key="11">
    <source>
        <dbReference type="Proteomes" id="UP001303473"/>
    </source>
</evidence>
<keyword evidence="9" id="KW-0812">Transmembrane</keyword>
<dbReference type="PRINTS" id="PR00385">
    <property type="entry name" value="P450"/>
</dbReference>
<comment type="similarity">
    <text evidence="2 8">Belongs to the cytochrome P450 family.</text>
</comment>
<dbReference type="GO" id="GO:0004497">
    <property type="term" value="F:monooxygenase activity"/>
    <property type="evidence" value="ECO:0007669"/>
    <property type="project" value="UniProtKB-KW"/>
</dbReference>
<evidence type="ECO:0000313" key="10">
    <source>
        <dbReference type="EMBL" id="KAK3944451.1"/>
    </source>
</evidence>
<keyword evidence="3 7" id="KW-0349">Heme</keyword>
<keyword evidence="11" id="KW-1185">Reference proteome</keyword>
<evidence type="ECO:0000256" key="8">
    <source>
        <dbReference type="RuleBase" id="RU000461"/>
    </source>
</evidence>
<keyword evidence="4 7" id="KW-0479">Metal-binding</keyword>
<evidence type="ECO:0000256" key="5">
    <source>
        <dbReference type="ARBA" id="ARBA00023004"/>
    </source>
</evidence>
<keyword evidence="9" id="KW-0472">Membrane</keyword>
<dbReference type="GO" id="GO:0016705">
    <property type="term" value="F:oxidoreductase activity, acting on paired donors, with incorporation or reduction of molecular oxygen"/>
    <property type="evidence" value="ECO:0007669"/>
    <property type="project" value="InterPro"/>
</dbReference>
<dbReference type="PANTHER" id="PTHR24305">
    <property type="entry name" value="CYTOCHROME P450"/>
    <property type="match status" value="1"/>
</dbReference>
<protein>
    <submittedName>
        <fullName evidence="10">Pisatin demethylase</fullName>
    </submittedName>
</protein>
<dbReference type="Proteomes" id="UP001303473">
    <property type="component" value="Unassembled WGS sequence"/>
</dbReference>
<evidence type="ECO:0000256" key="9">
    <source>
        <dbReference type="SAM" id="Phobius"/>
    </source>
</evidence>
<proteinExistence type="inferred from homology"/>
<evidence type="ECO:0000256" key="1">
    <source>
        <dbReference type="ARBA" id="ARBA00001971"/>
    </source>
</evidence>
<dbReference type="InterPro" id="IPR002403">
    <property type="entry name" value="Cyt_P450_E_grp-IV"/>
</dbReference>
<name>A0AAN6S971_9PEZI</name>
<keyword evidence="8" id="KW-0560">Oxidoreductase</keyword>
<dbReference type="InterPro" id="IPR036396">
    <property type="entry name" value="Cyt_P450_sf"/>
</dbReference>
<dbReference type="PROSITE" id="PS00086">
    <property type="entry name" value="CYTOCHROME_P450"/>
    <property type="match status" value="1"/>
</dbReference>
<comment type="cofactor">
    <cofactor evidence="1 7">
        <name>heme</name>
        <dbReference type="ChEBI" id="CHEBI:30413"/>
    </cofactor>
</comment>
<dbReference type="SUPFAM" id="SSF48264">
    <property type="entry name" value="Cytochrome P450"/>
    <property type="match status" value="1"/>
</dbReference>
<dbReference type="EMBL" id="MU853759">
    <property type="protein sequence ID" value="KAK3944451.1"/>
    <property type="molecule type" value="Genomic_DNA"/>
</dbReference>
<dbReference type="AlphaFoldDB" id="A0AAN6S971"/>
<accession>A0AAN6S971</accession>
<dbReference type="GO" id="GO:0020037">
    <property type="term" value="F:heme binding"/>
    <property type="evidence" value="ECO:0007669"/>
    <property type="project" value="InterPro"/>
</dbReference>
<dbReference type="InterPro" id="IPR017972">
    <property type="entry name" value="Cyt_P450_CS"/>
</dbReference>
<evidence type="ECO:0000256" key="3">
    <source>
        <dbReference type="ARBA" id="ARBA00022617"/>
    </source>
</evidence>
<dbReference type="PRINTS" id="PR00465">
    <property type="entry name" value="EP450IV"/>
</dbReference>
<keyword evidence="9" id="KW-1133">Transmembrane helix</keyword>
<dbReference type="Pfam" id="PF00067">
    <property type="entry name" value="p450"/>
    <property type="match status" value="2"/>
</dbReference>
<evidence type="ECO:0000256" key="4">
    <source>
        <dbReference type="ARBA" id="ARBA00022723"/>
    </source>
</evidence>
<dbReference type="InterPro" id="IPR050121">
    <property type="entry name" value="Cytochrome_P450_monoxygenase"/>
</dbReference>
<dbReference type="GO" id="GO:0005506">
    <property type="term" value="F:iron ion binding"/>
    <property type="evidence" value="ECO:0007669"/>
    <property type="project" value="InterPro"/>
</dbReference>
<reference evidence="11" key="1">
    <citation type="journal article" date="2023" name="Mol. Phylogenet. Evol.">
        <title>Genome-scale phylogeny and comparative genomics of the fungal order Sordariales.</title>
        <authorList>
            <person name="Hensen N."/>
            <person name="Bonometti L."/>
            <person name="Westerberg I."/>
            <person name="Brannstrom I.O."/>
            <person name="Guillou S."/>
            <person name="Cros-Aarteil S."/>
            <person name="Calhoun S."/>
            <person name="Haridas S."/>
            <person name="Kuo A."/>
            <person name="Mondo S."/>
            <person name="Pangilinan J."/>
            <person name="Riley R."/>
            <person name="LaButti K."/>
            <person name="Andreopoulos B."/>
            <person name="Lipzen A."/>
            <person name="Chen C."/>
            <person name="Yan M."/>
            <person name="Daum C."/>
            <person name="Ng V."/>
            <person name="Clum A."/>
            <person name="Steindorff A."/>
            <person name="Ohm R.A."/>
            <person name="Martin F."/>
            <person name="Silar P."/>
            <person name="Natvig D.O."/>
            <person name="Lalanne C."/>
            <person name="Gautier V."/>
            <person name="Ament-Velasquez S.L."/>
            <person name="Kruys A."/>
            <person name="Hutchinson M.I."/>
            <person name="Powell A.J."/>
            <person name="Barry K."/>
            <person name="Miller A.N."/>
            <person name="Grigoriev I.V."/>
            <person name="Debuchy R."/>
            <person name="Gladieux P."/>
            <person name="Hiltunen Thoren M."/>
            <person name="Johannesson H."/>
        </authorList>
    </citation>
    <scope>NUCLEOTIDE SEQUENCE [LARGE SCALE GENOMIC DNA]</scope>
    <source>
        <strain evidence="11">CBS 340.73</strain>
    </source>
</reference>
<keyword evidence="5 7" id="KW-0408">Iron</keyword>
<evidence type="ECO:0000256" key="7">
    <source>
        <dbReference type="PIRSR" id="PIRSR602403-1"/>
    </source>
</evidence>